<dbReference type="OpenTargets" id="ENSG00000204147"/>
<dbReference type="Ensembl" id="ENST00000643505.1">
    <property type="protein sequence ID" value="ENSP00000494881.1"/>
    <property type="gene ID" value="ENSG00000204147.12"/>
</dbReference>
<dbReference type="GeneTree" id="ENSGT00390000015792"/>
<name>A0A2R8Y609_HUMAN</name>
<organism evidence="1 2">
    <name type="scientific">Homo sapiens</name>
    <name type="common">Human</name>
    <dbReference type="NCBI Taxonomy" id="9606"/>
    <lineage>
        <taxon>Eukaryota</taxon>
        <taxon>Metazoa</taxon>
        <taxon>Chordata</taxon>
        <taxon>Craniata</taxon>
        <taxon>Vertebrata</taxon>
        <taxon>Euteleostomi</taxon>
        <taxon>Mammalia</taxon>
        <taxon>Eutheria</taxon>
        <taxon>Euarchontoglires</taxon>
        <taxon>Primates</taxon>
        <taxon>Haplorrhini</taxon>
        <taxon>Catarrhini</taxon>
        <taxon>Hominidae</taxon>
        <taxon>Homo</taxon>
    </lineage>
</organism>
<dbReference type="ChiTaRS" id="ASAH2B">
    <property type="organism name" value="human"/>
</dbReference>
<sequence length="43" mass="5108">MRQHRQFMDRTHYLLTFSSSETLLRLLLRNFTCGNLPFGCSCL</sequence>
<dbReference type="OrthoDB" id="191371at2759"/>
<dbReference type="Ensembl" id="ENST00000643505.1">
    <property type="protein sequence ID" value="ENSP00000494881.1"/>
    <property type="gene ID" value="ENSG00000204147.11"/>
</dbReference>
<protein>
    <submittedName>
        <fullName evidence="1">N-acylsphingosine amidohydrolase 2B</fullName>
    </submittedName>
</protein>
<keyword evidence="2" id="KW-1185">Reference proteome</keyword>
<gene>
    <name evidence="1" type="primary">ASAH2B</name>
</gene>
<proteinExistence type="predicted"/>
<dbReference type="ExpressionAtlas" id="A0A2R8Y609">
    <property type="expression patterns" value="baseline and differential"/>
</dbReference>
<dbReference type="VEuPathDB" id="HostDB:ENSG00000204147"/>
<reference evidence="1" key="2">
    <citation type="journal article" date="2004" name="Nature">
        <title>The DNA sequence and comparative analysis of human chromosome 10.</title>
        <authorList>
            <person name="Deloukas P."/>
            <person name="Earthrowl M.E."/>
            <person name="Grafham D.V."/>
            <person name="Rubenfield M."/>
            <person name="French L."/>
            <person name="Steward C.A."/>
            <person name="Sims S.K."/>
            <person name="Jones M.C."/>
            <person name="Searle S."/>
            <person name="Scott C."/>
            <person name="Howe K."/>
            <person name="Hunt S.E."/>
            <person name="Andrews T.D."/>
            <person name="Gilbert J.G."/>
            <person name="Swarbreck D."/>
            <person name="Ashurst J.L."/>
            <person name="Taylor A."/>
            <person name="Battles J."/>
            <person name="Bird C.P."/>
            <person name="Ainscough R."/>
            <person name="Almeida J.P."/>
            <person name="Ashwell R.I."/>
            <person name="Ambrose K.D."/>
            <person name="Babbage A.K."/>
            <person name="Bagguley C.L."/>
            <person name="Bailey J."/>
            <person name="Banerjee R."/>
            <person name="Bates K."/>
            <person name="Beasley H."/>
            <person name="Bray-Allen S."/>
            <person name="Brown A.J."/>
            <person name="Brown J.Y."/>
            <person name="Burford D.C."/>
            <person name="Burrill W."/>
            <person name="Burton J."/>
            <person name="Cahill P."/>
            <person name="Camire D."/>
            <person name="Carter N.P."/>
            <person name="Chapman J.C."/>
            <person name="Clark S.Y."/>
            <person name="Clarke G."/>
            <person name="Clee C.M."/>
            <person name="Clegg S."/>
            <person name="Corby N."/>
            <person name="Coulson A."/>
            <person name="Dhami P."/>
            <person name="Dutta I."/>
            <person name="Dunn M."/>
            <person name="Faulkner L."/>
            <person name="Frankish A."/>
            <person name="Frankland J.A."/>
            <person name="Garner P."/>
            <person name="Garnett J."/>
            <person name="Gribble S."/>
            <person name="Griffiths C."/>
            <person name="Grocock R."/>
            <person name="Gustafson E."/>
            <person name="Hammond S."/>
            <person name="Harley J.L."/>
            <person name="Hart E."/>
            <person name="Heath P.D."/>
            <person name="Ho T.P."/>
            <person name="Hopkins B."/>
            <person name="Horne J."/>
            <person name="Howden P.J."/>
            <person name="Huckle E."/>
            <person name="Hynds C."/>
            <person name="Johnson C."/>
            <person name="Johnson D."/>
            <person name="Kana A."/>
            <person name="Kay M."/>
            <person name="Kimberley A.M."/>
            <person name="Kershaw J.K."/>
            <person name="Kokkinaki M."/>
            <person name="Laird G.K."/>
            <person name="Lawlor S."/>
            <person name="Lee H.M."/>
            <person name="Leongamornlert D.A."/>
            <person name="Laird G."/>
            <person name="Lloyd C."/>
            <person name="Lloyd D.M."/>
            <person name="Loveland J."/>
            <person name="Lovell J."/>
            <person name="McLaren S."/>
            <person name="McLay K.E."/>
            <person name="McMurray A."/>
            <person name="Mashreghi-Mohammadi M."/>
            <person name="Matthews L."/>
            <person name="Milne S."/>
            <person name="Nickerson T."/>
            <person name="Nguyen M."/>
            <person name="Overton-Larty E."/>
            <person name="Palmer S.A."/>
            <person name="Pearce A.V."/>
            <person name="Peck A.I."/>
            <person name="Pelan S."/>
            <person name="Phillimore B."/>
            <person name="Porter K."/>
            <person name="Rice C.M."/>
            <person name="Rogosin A."/>
            <person name="Ross M.T."/>
            <person name="Sarafidou T."/>
            <person name="Sehra H.K."/>
            <person name="Shownkeen R."/>
            <person name="Skuce C.D."/>
            <person name="Smith M."/>
            <person name="Standring L."/>
            <person name="Sycamore N."/>
            <person name="Tester J."/>
            <person name="Thorpe A."/>
            <person name="Torcasso W."/>
            <person name="Tracey A."/>
            <person name="Tromans A."/>
            <person name="Tsolas J."/>
            <person name="Wall M."/>
            <person name="Walsh J."/>
            <person name="Wang H."/>
            <person name="Weinstock K."/>
            <person name="West A.P."/>
            <person name="Willey D.L."/>
            <person name="Whitehead S.L."/>
            <person name="Wilming L."/>
            <person name="Wray P.W."/>
            <person name="Young L."/>
            <person name="Chen Y."/>
            <person name="Lovering R.C."/>
            <person name="Moschonas N.K."/>
            <person name="Siebert R."/>
            <person name="Fechtel K."/>
            <person name="Bentley D."/>
            <person name="Durbin R."/>
            <person name="Hubbard T."/>
            <person name="Doucette-Stamm L."/>
            <person name="Beck S."/>
            <person name="Smith D.R."/>
            <person name="Rogers J."/>
        </authorList>
    </citation>
    <scope>NUCLEOTIDE SEQUENCE [LARGE SCALE GENOMIC DNA]</scope>
</reference>
<reference evidence="1" key="4">
    <citation type="submission" date="2025-08" db="UniProtKB">
        <authorList>
            <consortium name="Ensembl"/>
        </authorList>
    </citation>
    <scope>IDENTIFICATION</scope>
</reference>
<reference evidence="1 2" key="3">
    <citation type="journal article" date="2004" name="Nature">
        <title>Finishing the euchromatic sequence of the human genome.</title>
        <authorList>
            <consortium name="International Human Genome Sequencing Consortium"/>
        </authorList>
    </citation>
    <scope>NUCLEOTIDE SEQUENCE [LARGE SCALE GENOMIC DNA]</scope>
</reference>
<reference evidence="1" key="5">
    <citation type="submission" date="2025-09" db="UniProtKB">
        <authorList>
            <consortium name="Ensembl"/>
        </authorList>
    </citation>
    <scope>IDENTIFICATION</scope>
</reference>
<evidence type="ECO:0000313" key="2">
    <source>
        <dbReference type="Proteomes" id="UP000005640"/>
    </source>
</evidence>
<accession>A0A2R8Y609</accession>
<dbReference type="Bgee" id="ENSG00000204147">
    <property type="expression patterns" value="Expressed in duodenum and 107 other cell types or tissues"/>
</dbReference>
<dbReference type="Proteomes" id="UP000005640">
    <property type="component" value="Chromosome 10"/>
</dbReference>
<reference evidence="1 2" key="1">
    <citation type="journal article" date="2001" name="Nature">
        <title>Initial sequencing and analysis of the human genome.</title>
        <authorList>
            <consortium name="International Human Genome Sequencing Consortium"/>
            <person name="Lander E.S."/>
            <person name="Linton L.M."/>
            <person name="Birren B."/>
            <person name="Nusbaum C."/>
            <person name="Zody M.C."/>
            <person name="Baldwin J."/>
            <person name="Devon K."/>
            <person name="Dewar K."/>
            <person name="Doyle M."/>
            <person name="FitzHugh W."/>
            <person name="Funke R."/>
            <person name="Gage D."/>
            <person name="Harris K."/>
            <person name="Heaford A."/>
            <person name="Howland J."/>
            <person name="Kann L."/>
            <person name="Lehoczky J."/>
            <person name="LeVine R."/>
            <person name="McEwan P."/>
            <person name="McKernan K."/>
            <person name="Meldrim J."/>
            <person name="Mesirov J.P."/>
            <person name="Miranda C."/>
            <person name="Morris W."/>
            <person name="Naylor J."/>
            <person name="Raymond C."/>
            <person name="Rosetti M."/>
            <person name="Santos R."/>
            <person name="Sheridan A."/>
            <person name="Sougnez C."/>
            <person name="Stange-Thomann N."/>
            <person name="Stojanovic N."/>
            <person name="Subramanian A."/>
            <person name="Wyman D."/>
            <person name="Rogers J."/>
            <person name="Sulston J."/>
            <person name="Ainscough R."/>
            <person name="Beck S."/>
            <person name="Bentley D."/>
            <person name="Burton J."/>
            <person name="Clee C."/>
            <person name="Carter N."/>
            <person name="Coulson A."/>
            <person name="Deadman R."/>
            <person name="Deloukas P."/>
            <person name="Dunham A."/>
            <person name="Dunham I."/>
            <person name="Durbin R."/>
            <person name="French L."/>
            <person name="Grafham D."/>
            <person name="Gregory S."/>
            <person name="Hubbard T."/>
            <person name="Humphray S."/>
            <person name="Hunt A."/>
            <person name="Jones M."/>
            <person name="Lloyd C."/>
            <person name="McMurray A."/>
            <person name="Matthews L."/>
            <person name="Mercer S."/>
            <person name="Milne S."/>
            <person name="Mullikin J.C."/>
            <person name="Mungall A."/>
            <person name="Plumb R."/>
            <person name="Ross M."/>
            <person name="Shownkeen R."/>
            <person name="Sims S."/>
            <person name="Waterston R.H."/>
            <person name="Wilson R.K."/>
            <person name="Hillier L.W."/>
            <person name="McPherson J.D."/>
            <person name="Marra M.A."/>
            <person name="Mardis E.R."/>
            <person name="Fulton L.A."/>
            <person name="Chinwalla A.T."/>
            <person name="Pepin K.H."/>
            <person name="Gish W.R."/>
            <person name="Chissoe S.L."/>
            <person name="Wendl M.C."/>
            <person name="Delehaunty K.D."/>
            <person name="Miner T.L."/>
            <person name="Delehaunty A."/>
            <person name="Kramer J.B."/>
            <person name="Cook L.L."/>
            <person name="Fulton R.S."/>
            <person name="Johnson D.L."/>
            <person name="Minx P.J."/>
            <person name="Clifton S.W."/>
            <person name="Hawkins T."/>
            <person name="Branscomb E."/>
            <person name="Predki P."/>
            <person name="Richardson P."/>
            <person name="Wenning S."/>
            <person name="Slezak T."/>
            <person name="Doggett N."/>
            <person name="Cheng J.F."/>
            <person name="Olsen A."/>
            <person name="Lucas S."/>
            <person name="Elkin C."/>
            <person name="Uberbacher E."/>
            <person name="Frazier M."/>
            <person name="Gibbs R.A."/>
            <person name="Muzny D.M."/>
            <person name="Scherer S.E."/>
            <person name="Bouck J.B."/>
            <person name="Sodergren E.J."/>
            <person name="Worley K.C."/>
            <person name="Rives C.M."/>
            <person name="Gorrell J.H."/>
            <person name="Metzker M.L."/>
            <person name="Naylor S.L."/>
            <person name="Kucherlapati R.S."/>
            <person name="Nelson D.L."/>
            <person name="Weinstock G.M."/>
            <person name="Sakaki Y."/>
            <person name="Fujiyama A."/>
            <person name="Hattori M."/>
            <person name="Yada T."/>
            <person name="Toyoda A."/>
            <person name="Itoh T."/>
            <person name="Kawagoe C."/>
            <person name="Watanabe H."/>
            <person name="Totoki Y."/>
            <person name="Taylor T."/>
            <person name="Weissenbach J."/>
            <person name="Heilig R."/>
            <person name="Saurin W."/>
            <person name="Artiguenave F."/>
            <person name="Brottier P."/>
            <person name="Bruls T."/>
            <person name="Pelletier E."/>
            <person name="Robert C."/>
            <person name="Wincker P."/>
            <person name="Smith D.R."/>
            <person name="Doucette-Stamm L."/>
            <person name="Rubenfield M."/>
            <person name="Weinstock K."/>
            <person name="Lee H.M."/>
            <person name="Dubois J."/>
            <person name="Rosenthal A."/>
            <person name="Platzer M."/>
            <person name="Nyakatura G."/>
            <person name="Taudien S."/>
            <person name="Rump A."/>
            <person name="Yang H."/>
            <person name="Yu J."/>
            <person name="Wang J."/>
            <person name="Huang G."/>
            <person name="Gu J."/>
            <person name="Hood L."/>
            <person name="Rowen L."/>
            <person name="Madan A."/>
            <person name="Qin S."/>
            <person name="Davis R.W."/>
            <person name="Federspiel N.A."/>
            <person name="Abola A.P."/>
            <person name="Proctor M.J."/>
            <person name="Myers R.M."/>
            <person name="Schmutz J."/>
            <person name="Dickson M."/>
            <person name="Grimwood J."/>
            <person name="Cox D.R."/>
            <person name="Olson M.V."/>
            <person name="Kaul R."/>
            <person name="Raymond C."/>
            <person name="Shimizu N."/>
            <person name="Kawasaki K."/>
            <person name="Minoshima S."/>
            <person name="Evans G.A."/>
            <person name="Athanasiou M."/>
            <person name="Schultz R."/>
            <person name="Roe B.A."/>
            <person name="Chen F."/>
            <person name="Pan H."/>
            <person name="Ramser J."/>
            <person name="Lehrach H."/>
            <person name="Reinhardt R."/>
            <person name="McCombie W.R."/>
            <person name="de la Bastide M."/>
            <person name="Dedhia N."/>
            <person name="Blocker H."/>
            <person name="Hornischer K."/>
            <person name="Nordsiek G."/>
            <person name="Agarwala R."/>
            <person name="Aravind L."/>
            <person name="Bailey J.A."/>
            <person name="Bateman A."/>
            <person name="Batzoglou S."/>
            <person name="Birney E."/>
            <person name="Bork P."/>
            <person name="Brown D.G."/>
            <person name="Burge C.B."/>
            <person name="Cerutti L."/>
            <person name="Chen H.C."/>
            <person name="Church D."/>
            <person name="Clamp M."/>
            <person name="Copley R.R."/>
            <person name="Doerks T."/>
            <person name="Eddy S.R."/>
            <person name="Eichler E.E."/>
            <person name="Furey T.S."/>
            <person name="Galagan J."/>
            <person name="Gilbert J.G."/>
            <person name="Harmon C."/>
            <person name="Hayashizaki Y."/>
            <person name="Haussler D."/>
            <person name="Hermjakob H."/>
            <person name="Hokamp K."/>
            <person name="Jang W."/>
            <person name="Johnson L.S."/>
            <person name="Jones T.A."/>
            <person name="Kasif S."/>
            <person name="Kaspryzk A."/>
            <person name="Kennedy S."/>
            <person name="Kent W.J."/>
            <person name="Kitts P."/>
            <person name="Koonin E.V."/>
            <person name="Korf I."/>
            <person name="Kulp D."/>
            <person name="Lancet D."/>
            <person name="Lowe T.M."/>
            <person name="McLysaght A."/>
            <person name="Mikkelsen T."/>
            <person name="Moran J.V."/>
            <person name="Mulder N."/>
            <person name="Pollara V.J."/>
            <person name="Ponting C.P."/>
            <person name="Schuler G."/>
            <person name="Schultz J."/>
            <person name="Slater G."/>
            <person name="Smit A.F."/>
            <person name="Stupka E."/>
            <person name="Szustakowski J."/>
            <person name="Thierry-Mieg D."/>
            <person name="Thierry-Mieg J."/>
            <person name="Wagner L."/>
            <person name="Wallis J."/>
            <person name="Wheeler R."/>
            <person name="Williams A."/>
            <person name="Wolf Y.I."/>
            <person name="Wolfe K.H."/>
            <person name="Yang S.P."/>
            <person name="Yeh R.F."/>
            <person name="Collins F."/>
            <person name="Guyer M.S."/>
            <person name="Peterson J."/>
            <person name="Felsenfeld A."/>
            <person name="Wetterstrand K.A."/>
            <person name="Patrinos A."/>
            <person name="Morgan M.J."/>
            <person name="de Jong P."/>
            <person name="Catanese J.J."/>
            <person name="Osoegawa K."/>
            <person name="Shizuya H."/>
            <person name="Choi S."/>
            <person name="Chen Y.J."/>
        </authorList>
    </citation>
    <scope>NUCLEOTIDE SEQUENCE [LARGE SCALE GENOMIC DNA]</scope>
</reference>
<evidence type="ECO:0000313" key="1">
    <source>
        <dbReference type="Ensembl" id="ENSP00000494881.1"/>
    </source>
</evidence>
<dbReference type="AlphaFoldDB" id="A0A2R8Y609"/>
<dbReference type="EMBL" id="AL589794">
    <property type="status" value="NOT_ANNOTATED_CDS"/>
    <property type="molecule type" value="Genomic_DNA"/>
</dbReference>
<dbReference type="HGNC" id="HGNC:23456">
    <property type="gene designation" value="ASAH2B"/>
</dbReference>